<proteinExistence type="inferred from homology"/>
<dbReference type="GO" id="GO:0005737">
    <property type="term" value="C:cytoplasm"/>
    <property type="evidence" value="ECO:0007669"/>
    <property type="project" value="TreeGrafter"/>
</dbReference>
<dbReference type="Pfam" id="PF03328">
    <property type="entry name" value="HpcH_HpaI"/>
    <property type="match status" value="1"/>
</dbReference>
<comment type="similarity">
    <text evidence="1">Belongs to the HpcH/HpaI aldolase family.</text>
</comment>
<comment type="caution">
    <text evidence="5">The sequence shown here is derived from an EMBL/GenBank/DDBJ whole genome shotgun (WGS) entry which is preliminary data.</text>
</comment>
<dbReference type="InterPro" id="IPR015813">
    <property type="entry name" value="Pyrv/PenolPyrv_kinase-like_dom"/>
</dbReference>
<evidence type="ECO:0000313" key="6">
    <source>
        <dbReference type="Proteomes" id="UP001055286"/>
    </source>
</evidence>
<protein>
    <submittedName>
        <fullName evidence="5">2-keto-3-deoxy-L-rhamnonate aldolase</fullName>
    </submittedName>
</protein>
<evidence type="ECO:0000313" key="5">
    <source>
        <dbReference type="EMBL" id="GJD62578.1"/>
    </source>
</evidence>
<organism evidence="5 6">
    <name type="scientific">Methylobacterium frigidaeris</name>
    <dbReference type="NCBI Taxonomy" id="2038277"/>
    <lineage>
        <taxon>Bacteria</taxon>
        <taxon>Pseudomonadati</taxon>
        <taxon>Pseudomonadota</taxon>
        <taxon>Alphaproteobacteria</taxon>
        <taxon>Hyphomicrobiales</taxon>
        <taxon>Methylobacteriaceae</taxon>
        <taxon>Methylobacterium</taxon>
    </lineage>
</organism>
<evidence type="ECO:0000256" key="1">
    <source>
        <dbReference type="ARBA" id="ARBA00005568"/>
    </source>
</evidence>
<feature type="domain" description="HpcH/HpaI aldolase/citrate lyase" evidence="4">
    <location>
        <begin position="31"/>
        <end position="252"/>
    </location>
</feature>
<dbReference type="AlphaFoldDB" id="A0AA37HBE6"/>
<dbReference type="SUPFAM" id="SSF51621">
    <property type="entry name" value="Phosphoenolpyruvate/pyruvate domain"/>
    <property type="match status" value="1"/>
</dbReference>
<gene>
    <name evidence="5" type="primary">rhmA</name>
    <name evidence="5" type="ORF">MPEAHAMD_2731</name>
</gene>
<dbReference type="Gene3D" id="3.20.20.60">
    <property type="entry name" value="Phosphoenolpyruvate-binding domains"/>
    <property type="match status" value="1"/>
</dbReference>
<keyword evidence="2" id="KW-0479">Metal-binding</keyword>
<dbReference type="PANTHER" id="PTHR30502">
    <property type="entry name" value="2-KETO-3-DEOXY-L-RHAMNONATE ALDOLASE"/>
    <property type="match status" value="1"/>
</dbReference>
<name>A0AA37HBE6_9HYPH</name>
<dbReference type="InterPro" id="IPR040442">
    <property type="entry name" value="Pyrv_kinase-like_dom_sf"/>
</dbReference>
<evidence type="ECO:0000259" key="4">
    <source>
        <dbReference type="Pfam" id="PF03328"/>
    </source>
</evidence>
<dbReference type="InterPro" id="IPR005000">
    <property type="entry name" value="Aldolase/citrate-lyase_domain"/>
</dbReference>
<dbReference type="InterPro" id="IPR050251">
    <property type="entry name" value="HpcH-HpaI_aldolase"/>
</dbReference>
<dbReference type="EMBL" id="BPQJ01000011">
    <property type="protein sequence ID" value="GJD62578.1"/>
    <property type="molecule type" value="Genomic_DNA"/>
</dbReference>
<dbReference type="GO" id="GO:0016832">
    <property type="term" value="F:aldehyde-lyase activity"/>
    <property type="evidence" value="ECO:0007669"/>
    <property type="project" value="TreeGrafter"/>
</dbReference>
<dbReference type="PANTHER" id="PTHR30502:SF0">
    <property type="entry name" value="PHOSPHOENOLPYRUVATE CARBOXYLASE FAMILY PROTEIN"/>
    <property type="match status" value="1"/>
</dbReference>
<reference evidence="5" key="2">
    <citation type="submission" date="2021-08" db="EMBL/GenBank/DDBJ databases">
        <authorList>
            <person name="Tani A."/>
            <person name="Ola A."/>
            <person name="Ogura Y."/>
            <person name="Katsura K."/>
            <person name="Hayashi T."/>
        </authorList>
    </citation>
    <scope>NUCLEOTIDE SEQUENCE</scope>
    <source>
        <strain evidence="5">JCM 32048</strain>
    </source>
</reference>
<keyword evidence="6" id="KW-1185">Reference proteome</keyword>
<dbReference type="GO" id="GO:0046872">
    <property type="term" value="F:metal ion binding"/>
    <property type="evidence" value="ECO:0007669"/>
    <property type="project" value="UniProtKB-KW"/>
</dbReference>
<keyword evidence="3" id="KW-0456">Lyase</keyword>
<dbReference type="Proteomes" id="UP001055286">
    <property type="component" value="Unassembled WGS sequence"/>
</dbReference>
<accession>A0AA37HBE6</accession>
<reference evidence="5" key="1">
    <citation type="journal article" date="2016" name="Front. Microbiol.">
        <title>Genome Sequence of the Piezophilic, Mesophilic Sulfate-Reducing Bacterium Desulfovibrio indicus J2T.</title>
        <authorList>
            <person name="Cao J."/>
            <person name="Maignien L."/>
            <person name="Shao Z."/>
            <person name="Alain K."/>
            <person name="Jebbar M."/>
        </authorList>
    </citation>
    <scope>NUCLEOTIDE SEQUENCE</scope>
    <source>
        <strain evidence="5">JCM 32048</strain>
    </source>
</reference>
<evidence type="ECO:0000256" key="2">
    <source>
        <dbReference type="ARBA" id="ARBA00022723"/>
    </source>
</evidence>
<sequence>MAERAMAERGGAVAALAARFREGKPLITAWCGIPEPSVAGLLAAEAFDTVTLDMQHGAHDFDSISRTVALVAARGKPTLARVPVGGFATVSRLLDAGISGIIAPMVNTVEDARRFAAMAKYPPLGERSWGPGPALMLSGLSPETYLKEANGFCQTLAMIETKEALAALDDILAVEGIDGIFIGPSDLSIALSNGAGLDPDGAAVRDALKHAMARTRAAGKRIGIYSLSGPRTRELIGQGFDLIALSGDSALLRAGAAAALKEARG</sequence>
<evidence type="ECO:0000256" key="3">
    <source>
        <dbReference type="ARBA" id="ARBA00023239"/>
    </source>
</evidence>